<dbReference type="EMBL" id="JAJJHW010000095">
    <property type="protein sequence ID" value="KAH8387015.1"/>
    <property type="molecule type" value="Genomic_DNA"/>
</dbReference>
<dbReference type="AlphaFoldDB" id="A0AAD4KA05"/>
<evidence type="ECO:0000256" key="2">
    <source>
        <dbReference type="SAM" id="SignalP"/>
    </source>
</evidence>
<name>A0AAD4KA05_9MUSC</name>
<evidence type="ECO:0000256" key="1">
    <source>
        <dbReference type="SAM" id="MobiDB-lite"/>
    </source>
</evidence>
<evidence type="ECO:0000313" key="3">
    <source>
        <dbReference type="EMBL" id="KAH8387015.1"/>
    </source>
</evidence>
<evidence type="ECO:0008006" key="5">
    <source>
        <dbReference type="Google" id="ProtNLM"/>
    </source>
</evidence>
<feature type="compositionally biased region" description="Acidic residues" evidence="1">
    <location>
        <begin position="102"/>
        <end position="112"/>
    </location>
</feature>
<evidence type="ECO:0000313" key="4">
    <source>
        <dbReference type="Proteomes" id="UP001200034"/>
    </source>
</evidence>
<sequence length="149" mass="16804">MQFQWITLVLLAASLSCNTASPVNSNTAPAPAAAAAADLDNRDIMRLWVAALQAINEAELQRRSQQQASVSGAPQRINSKRLRWRSNSKLLDARSLQRQPEVNEEEQEEYLDPVEARQNTYPTLSQLPEVNPAYIDVRDFTPAPPTWWF</sequence>
<feature type="region of interest" description="Disordered" evidence="1">
    <location>
        <begin position="94"/>
        <end position="114"/>
    </location>
</feature>
<dbReference type="Proteomes" id="UP001200034">
    <property type="component" value="Unassembled WGS sequence"/>
</dbReference>
<reference evidence="3" key="1">
    <citation type="journal article" date="2021" name="Mol. Ecol. Resour.">
        <title>Phylogenomic analyses of the genus Drosophila reveals genomic signals of climate adaptation.</title>
        <authorList>
            <person name="Li F."/>
            <person name="Rane R.V."/>
            <person name="Luria V."/>
            <person name="Xiong Z."/>
            <person name="Chen J."/>
            <person name="Li Z."/>
            <person name="Catullo R.A."/>
            <person name="Griffin P.C."/>
            <person name="Schiffer M."/>
            <person name="Pearce S."/>
            <person name="Lee S.F."/>
            <person name="McElroy K."/>
            <person name="Stocker A."/>
            <person name="Shirriffs J."/>
            <person name="Cockerell F."/>
            <person name="Coppin C."/>
            <person name="Sgro C.M."/>
            <person name="Karger A."/>
            <person name="Cain J.W."/>
            <person name="Weber J.A."/>
            <person name="Santpere G."/>
            <person name="Kirschner M.W."/>
            <person name="Hoffmann A.A."/>
            <person name="Oakeshott J.G."/>
            <person name="Zhang G."/>
        </authorList>
    </citation>
    <scope>NUCLEOTIDE SEQUENCE</scope>
    <source>
        <strain evidence="3">BGI-SZ-2011g</strain>
    </source>
</reference>
<accession>A0AAD4KA05</accession>
<organism evidence="3 4">
    <name type="scientific">Drosophila rubida</name>
    <dbReference type="NCBI Taxonomy" id="30044"/>
    <lineage>
        <taxon>Eukaryota</taxon>
        <taxon>Metazoa</taxon>
        <taxon>Ecdysozoa</taxon>
        <taxon>Arthropoda</taxon>
        <taxon>Hexapoda</taxon>
        <taxon>Insecta</taxon>
        <taxon>Pterygota</taxon>
        <taxon>Neoptera</taxon>
        <taxon>Endopterygota</taxon>
        <taxon>Diptera</taxon>
        <taxon>Brachycera</taxon>
        <taxon>Muscomorpha</taxon>
        <taxon>Ephydroidea</taxon>
        <taxon>Drosophilidae</taxon>
        <taxon>Drosophila</taxon>
    </lineage>
</organism>
<feature type="signal peptide" evidence="2">
    <location>
        <begin position="1"/>
        <end position="20"/>
    </location>
</feature>
<gene>
    <name evidence="3" type="ORF">KR093_004132</name>
</gene>
<feature type="chain" id="PRO_5041953125" description="Secreted protein" evidence="2">
    <location>
        <begin position="21"/>
        <end position="149"/>
    </location>
</feature>
<protein>
    <recommendedName>
        <fullName evidence="5">Secreted protein</fullName>
    </recommendedName>
</protein>
<keyword evidence="4" id="KW-1185">Reference proteome</keyword>
<comment type="caution">
    <text evidence="3">The sequence shown here is derived from an EMBL/GenBank/DDBJ whole genome shotgun (WGS) entry which is preliminary data.</text>
</comment>
<proteinExistence type="predicted"/>
<keyword evidence="2" id="KW-0732">Signal</keyword>